<evidence type="ECO:0000256" key="1">
    <source>
        <dbReference type="ARBA" id="ARBA00022737"/>
    </source>
</evidence>
<dbReference type="PANTHER" id="PTHR11977:SF130">
    <property type="entry name" value="SEVERIN"/>
    <property type="match status" value="1"/>
</dbReference>
<comment type="caution">
    <text evidence="3">The sequence shown here is derived from an EMBL/GenBank/DDBJ whole genome shotgun (WGS) entry which is preliminary data.</text>
</comment>
<proteinExistence type="predicted"/>
<dbReference type="GO" id="GO:0008154">
    <property type="term" value="P:actin polymerization or depolymerization"/>
    <property type="evidence" value="ECO:0007669"/>
    <property type="project" value="TreeGrafter"/>
</dbReference>
<keyword evidence="4" id="KW-1185">Reference proteome</keyword>
<dbReference type="Gene3D" id="3.40.20.10">
    <property type="entry name" value="Severin"/>
    <property type="match status" value="3"/>
</dbReference>
<accession>A0AAD5UE61</accession>
<organism evidence="3 4">
    <name type="scientific">Boothiomyces macroporosus</name>
    <dbReference type="NCBI Taxonomy" id="261099"/>
    <lineage>
        <taxon>Eukaryota</taxon>
        <taxon>Fungi</taxon>
        <taxon>Fungi incertae sedis</taxon>
        <taxon>Chytridiomycota</taxon>
        <taxon>Chytridiomycota incertae sedis</taxon>
        <taxon>Chytridiomycetes</taxon>
        <taxon>Rhizophydiales</taxon>
        <taxon>Terramycetaceae</taxon>
        <taxon>Boothiomyces</taxon>
    </lineage>
</organism>
<dbReference type="FunFam" id="3.40.20.10:FF:000002">
    <property type="entry name" value="Gelsolin"/>
    <property type="match status" value="1"/>
</dbReference>
<dbReference type="Pfam" id="PF00626">
    <property type="entry name" value="Gelsolin"/>
    <property type="match status" value="3"/>
</dbReference>
<protein>
    <recommendedName>
        <fullName evidence="2">Gelsolin-like domain-containing protein</fullName>
    </recommendedName>
</protein>
<dbReference type="PRINTS" id="PR00597">
    <property type="entry name" value="GELSOLIN"/>
</dbReference>
<dbReference type="SMART" id="SM00262">
    <property type="entry name" value="GEL"/>
    <property type="match status" value="3"/>
</dbReference>
<dbReference type="GO" id="GO:0015629">
    <property type="term" value="C:actin cytoskeleton"/>
    <property type="evidence" value="ECO:0007669"/>
    <property type="project" value="TreeGrafter"/>
</dbReference>
<reference evidence="3" key="1">
    <citation type="submission" date="2020-05" db="EMBL/GenBank/DDBJ databases">
        <title>Phylogenomic resolution of chytrid fungi.</title>
        <authorList>
            <person name="Stajich J.E."/>
            <person name="Amses K."/>
            <person name="Simmons R."/>
            <person name="Seto K."/>
            <person name="Myers J."/>
            <person name="Bonds A."/>
            <person name="Quandt C.A."/>
            <person name="Barry K."/>
            <person name="Liu P."/>
            <person name="Grigoriev I."/>
            <person name="Longcore J.E."/>
            <person name="James T.Y."/>
        </authorList>
    </citation>
    <scope>NUCLEOTIDE SEQUENCE</scope>
    <source>
        <strain evidence="3">PLAUS21</strain>
    </source>
</reference>
<keyword evidence="1" id="KW-0677">Repeat</keyword>
<dbReference type="SUPFAM" id="SSF55753">
    <property type="entry name" value="Actin depolymerizing proteins"/>
    <property type="match status" value="3"/>
</dbReference>
<feature type="domain" description="Gelsolin-like" evidence="2">
    <location>
        <begin position="282"/>
        <end position="355"/>
    </location>
</feature>
<dbReference type="GO" id="GO:0005737">
    <property type="term" value="C:cytoplasm"/>
    <property type="evidence" value="ECO:0007669"/>
    <property type="project" value="TreeGrafter"/>
</dbReference>
<dbReference type="CDD" id="cd11292">
    <property type="entry name" value="gelsolin_S3_like"/>
    <property type="match status" value="1"/>
</dbReference>
<dbReference type="GO" id="GO:0051015">
    <property type="term" value="F:actin filament binding"/>
    <property type="evidence" value="ECO:0007669"/>
    <property type="project" value="InterPro"/>
</dbReference>
<evidence type="ECO:0000313" key="3">
    <source>
        <dbReference type="EMBL" id="KAJ3255635.1"/>
    </source>
</evidence>
<feature type="domain" description="Gelsolin-like" evidence="2">
    <location>
        <begin position="52"/>
        <end position="134"/>
    </location>
</feature>
<dbReference type="InterPro" id="IPR029006">
    <property type="entry name" value="ADF-H/Gelsolin-like_dom_sf"/>
</dbReference>
<gene>
    <name evidence="3" type="ORF">HK103_006160</name>
</gene>
<sequence>MKPQVVDFSDSNIANLGTELEKKVKLSAAQTEEAWKDVGKQEGLWVWRIENFKVIPVPKESYGLFYGGDSYIVLHTYKLPDGPKLYHDVHFWLGQETTQDEAGTAAYKTVELDDFLLGIPVQHREVQGYESPLFVSYFKQLRVLKGGVASGFKHVEEKEYKTRLLRINVEQKTTTIREVPLGLNSLNRGDVFVVDAGLTIIQWNGSKSNGHEKNKAMEFTRALVGERPKAKITVYDEGDTDAGPFWAFIGERGTVPEENKVEEKPFKKLLLCVSDSTGPLKTTVVATDKFKRDQLKTEDVFILDVENQVYVWIGKGATKQEKNEGFNIAIKYLNEQGRNKIPISRILEGGENQVFEAYFDK</sequence>
<dbReference type="InterPro" id="IPR007122">
    <property type="entry name" value="Villin/Gelsolin"/>
</dbReference>
<feature type="domain" description="Gelsolin-like" evidence="2">
    <location>
        <begin position="178"/>
        <end position="237"/>
    </location>
</feature>
<dbReference type="PANTHER" id="PTHR11977">
    <property type="entry name" value="VILLIN"/>
    <property type="match status" value="1"/>
</dbReference>
<dbReference type="AlphaFoldDB" id="A0AAD5UE61"/>
<dbReference type="Proteomes" id="UP001210925">
    <property type="component" value="Unassembled WGS sequence"/>
</dbReference>
<dbReference type="InterPro" id="IPR007123">
    <property type="entry name" value="Gelsolin-like_dom"/>
</dbReference>
<dbReference type="EMBL" id="JADGKB010000063">
    <property type="protein sequence ID" value="KAJ3255635.1"/>
    <property type="molecule type" value="Genomic_DNA"/>
</dbReference>
<evidence type="ECO:0000259" key="2">
    <source>
        <dbReference type="Pfam" id="PF00626"/>
    </source>
</evidence>
<name>A0AAD5UE61_9FUNG</name>
<dbReference type="CDD" id="cd11290">
    <property type="entry name" value="gelsolin_S1_like"/>
    <property type="match status" value="1"/>
</dbReference>
<evidence type="ECO:0000313" key="4">
    <source>
        <dbReference type="Proteomes" id="UP001210925"/>
    </source>
</evidence>